<reference evidence="1 2" key="1">
    <citation type="submission" date="2019-09" db="EMBL/GenBank/DDBJ databases">
        <title>Actinomadura physcomitrii sp. nov., a novel actinomycete isolated from moss [Physcomitrium sphaericum (Ludw) Fuernr].</title>
        <authorList>
            <person name="Zhuang X."/>
            <person name="Liu C."/>
        </authorList>
    </citation>
    <scope>NUCLEOTIDE SEQUENCE [LARGE SCALE GENOMIC DNA]</scope>
    <source>
        <strain evidence="1 2">HMC1</strain>
    </source>
</reference>
<keyword evidence="2" id="KW-1185">Reference proteome</keyword>
<gene>
    <name evidence="1" type="ORF">F8566_01930</name>
</gene>
<protein>
    <recommendedName>
        <fullName evidence="3">CU044_5270 family protein</fullName>
    </recommendedName>
</protein>
<dbReference type="RefSeq" id="WP_151557306.1">
    <property type="nucleotide sequence ID" value="NZ_WBMT01000001.1"/>
</dbReference>
<accession>A0A6H9Z7Z2</accession>
<dbReference type="Proteomes" id="UP000468735">
    <property type="component" value="Unassembled WGS sequence"/>
</dbReference>
<dbReference type="OrthoDB" id="3532098at2"/>
<dbReference type="NCBIfam" id="NF038083">
    <property type="entry name" value="CU044_5270_fam"/>
    <property type="match status" value="1"/>
</dbReference>
<name>A0A6H9Z7Z2_9ACTN</name>
<dbReference type="AlphaFoldDB" id="A0A6H9Z7Z2"/>
<evidence type="ECO:0000313" key="2">
    <source>
        <dbReference type="Proteomes" id="UP000468735"/>
    </source>
</evidence>
<dbReference type="EMBL" id="WBMT01000001">
    <property type="protein sequence ID" value="KAB2352466.1"/>
    <property type="molecule type" value="Genomic_DNA"/>
</dbReference>
<sequence>MNDLQDLATLLAKPEPPREAVDNGRHKLQNAMLNPSPARKHKKAWLAGGFGLTATTAAAVVLVSAGTGDPHAPNSPPDPQMTARQVLLAAATTAERLPDKGVYWHIKLEQRERPGAAPDMSESWIKRDGRVWFKGRKSDGRLIQIGDQRWGIGPLDVSLDQLRRLPSKPEDLKGWITDAVKRSDIRTSAGRLTAAQQKQAVFQGLVSLISTLPTPSKTRAAAFRAIASYPHVKSTGKVPGGQGLQFPSETGDTVRMVIDPATSQLRQTNILVWTDGGEWITSGTYTLTTEWTNVQPR</sequence>
<organism evidence="1 2">
    <name type="scientific">Actinomadura rudentiformis</name>
    <dbReference type="NCBI Taxonomy" id="359158"/>
    <lineage>
        <taxon>Bacteria</taxon>
        <taxon>Bacillati</taxon>
        <taxon>Actinomycetota</taxon>
        <taxon>Actinomycetes</taxon>
        <taxon>Streptosporangiales</taxon>
        <taxon>Thermomonosporaceae</taxon>
        <taxon>Actinomadura</taxon>
    </lineage>
</organism>
<proteinExistence type="predicted"/>
<dbReference type="InterPro" id="IPR047789">
    <property type="entry name" value="CU044_5270-like"/>
</dbReference>
<comment type="caution">
    <text evidence="1">The sequence shown here is derived from an EMBL/GenBank/DDBJ whole genome shotgun (WGS) entry which is preliminary data.</text>
</comment>
<evidence type="ECO:0000313" key="1">
    <source>
        <dbReference type="EMBL" id="KAB2352466.1"/>
    </source>
</evidence>
<evidence type="ECO:0008006" key="3">
    <source>
        <dbReference type="Google" id="ProtNLM"/>
    </source>
</evidence>